<keyword evidence="2" id="KW-1185">Reference proteome</keyword>
<reference evidence="1 2" key="1">
    <citation type="journal article" date="2006" name="Int. J. Syst. Evol. Microbiol.">
        <title>Myroides pelagicus sp. nov., isolated from seawater in Thailand.</title>
        <authorList>
            <person name="Yoon J."/>
            <person name="Maneerat S."/>
            <person name="Kawai F."/>
            <person name="Yokota A."/>
        </authorList>
    </citation>
    <scope>NUCLEOTIDE SEQUENCE [LARGE SCALE GENOMIC DNA]</scope>
    <source>
        <strain evidence="1 2">SM1T</strain>
    </source>
</reference>
<dbReference type="Proteomes" id="UP000488936">
    <property type="component" value="Unassembled WGS sequence"/>
</dbReference>
<organism evidence="1 2">
    <name type="scientific">Myroides pelagicus</name>
    <dbReference type="NCBI Taxonomy" id="270914"/>
    <lineage>
        <taxon>Bacteria</taxon>
        <taxon>Pseudomonadati</taxon>
        <taxon>Bacteroidota</taxon>
        <taxon>Flavobacteriia</taxon>
        <taxon>Flavobacteriales</taxon>
        <taxon>Flavobacteriaceae</taxon>
        <taxon>Myroides</taxon>
    </lineage>
</organism>
<dbReference type="RefSeq" id="WP_155034460.1">
    <property type="nucleotide sequence ID" value="NZ_JBHTIG010000060.1"/>
</dbReference>
<dbReference type="OrthoDB" id="7064118at2"/>
<accession>A0A7K1GHL4</accession>
<dbReference type="EMBL" id="WMJY01000001">
    <property type="protein sequence ID" value="MTH28471.1"/>
    <property type="molecule type" value="Genomic_DNA"/>
</dbReference>
<proteinExistence type="predicted"/>
<gene>
    <name evidence="1" type="ORF">GJV77_00825</name>
</gene>
<evidence type="ECO:0000313" key="2">
    <source>
        <dbReference type="Proteomes" id="UP000488936"/>
    </source>
</evidence>
<dbReference type="InterPro" id="IPR032580">
    <property type="entry name" value="SatD"/>
</dbReference>
<protein>
    <submittedName>
        <fullName evidence="1">Uncharacterized protein</fullName>
    </submittedName>
</protein>
<sequence length="196" mass="22591">MIAVITGEIINSTNVEPQHWQLKLQMLFESRLADASKWAIYKENYFLVEITSKEALELVILIKSLIKHIERLDVRMSIGLGKPGFTSDLVTESNGQAFTHSREAFETMRNKTLCIKTPSKDFDLYFNPMLNLVNFIASQWKPATAETIFYRLLNKDKMQKQIAELLNKDNTTVNKALKRGAYEQITEVLVVYKEKV</sequence>
<dbReference type="AlphaFoldDB" id="A0A7K1GHL4"/>
<name>A0A7K1GHL4_9FLAO</name>
<evidence type="ECO:0000313" key="1">
    <source>
        <dbReference type="EMBL" id="MTH28471.1"/>
    </source>
</evidence>
<dbReference type="Pfam" id="PF16264">
    <property type="entry name" value="SatD"/>
    <property type="match status" value="1"/>
</dbReference>
<comment type="caution">
    <text evidence="1">The sequence shown here is derived from an EMBL/GenBank/DDBJ whole genome shotgun (WGS) entry which is preliminary data.</text>
</comment>